<keyword evidence="4 5" id="KW-0472">Membrane</keyword>
<dbReference type="GO" id="GO:0016020">
    <property type="term" value="C:membrane"/>
    <property type="evidence" value="ECO:0007669"/>
    <property type="project" value="UniProtKB-SubCell"/>
</dbReference>
<feature type="transmembrane region" description="Helical" evidence="5">
    <location>
        <begin position="29"/>
        <end position="45"/>
    </location>
</feature>
<evidence type="ECO:0000256" key="5">
    <source>
        <dbReference type="SAM" id="Phobius"/>
    </source>
</evidence>
<evidence type="ECO:0000256" key="3">
    <source>
        <dbReference type="ARBA" id="ARBA00022989"/>
    </source>
</evidence>
<feature type="transmembrane region" description="Helical" evidence="5">
    <location>
        <begin position="208"/>
        <end position="226"/>
    </location>
</feature>
<evidence type="ECO:0000259" key="6">
    <source>
        <dbReference type="Pfam" id="PF04932"/>
    </source>
</evidence>
<dbReference type="RefSeq" id="WP_077305038.1">
    <property type="nucleotide sequence ID" value="NZ_CP016090.1"/>
</dbReference>
<dbReference type="PANTHER" id="PTHR37422">
    <property type="entry name" value="TEICHURONIC ACID BIOSYNTHESIS PROTEIN TUAE"/>
    <property type="match status" value="1"/>
</dbReference>
<accession>A0A9Q5GFP6</accession>
<keyword evidence="2 5" id="KW-0812">Transmembrane</keyword>
<dbReference type="InterPro" id="IPR051533">
    <property type="entry name" value="WaaL-like"/>
</dbReference>
<evidence type="ECO:0000256" key="4">
    <source>
        <dbReference type="ARBA" id="ARBA00023136"/>
    </source>
</evidence>
<feature type="transmembrane region" description="Helical" evidence="5">
    <location>
        <begin position="362"/>
        <end position="378"/>
    </location>
</feature>
<feature type="transmembrane region" description="Helical" evidence="5">
    <location>
        <begin position="163"/>
        <end position="180"/>
    </location>
</feature>
<dbReference type="EMBL" id="JABSXK010000001">
    <property type="protein sequence ID" value="NRV07948.1"/>
    <property type="molecule type" value="Genomic_DNA"/>
</dbReference>
<dbReference type="Pfam" id="PF04932">
    <property type="entry name" value="Wzy_C"/>
    <property type="match status" value="1"/>
</dbReference>
<organism evidence="7 8">
    <name type="scientific">Clostridium beijerinckii</name>
    <name type="common">Clostridium MP</name>
    <dbReference type="NCBI Taxonomy" id="1520"/>
    <lineage>
        <taxon>Bacteria</taxon>
        <taxon>Bacillati</taxon>
        <taxon>Bacillota</taxon>
        <taxon>Clostridia</taxon>
        <taxon>Eubacteriales</taxon>
        <taxon>Clostridiaceae</taxon>
        <taxon>Clostridium</taxon>
    </lineage>
</organism>
<gene>
    <name evidence="7" type="ORF">DFH45_000911</name>
</gene>
<feature type="transmembrane region" description="Helical" evidence="5">
    <location>
        <begin position="7"/>
        <end position="23"/>
    </location>
</feature>
<keyword evidence="3 5" id="KW-1133">Transmembrane helix</keyword>
<reference evidence="7" key="1">
    <citation type="submission" date="2020-05" db="EMBL/GenBank/DDBJ databases">
        <title>Genomic insights into acetone-butanol-ethanol (ABE) fermentation by sequencing solventogenic clostridia strains.</title>
        <authorList>
            <person name="Brown S."/>
        </authorList>
    </citation>
    <scope>NUCLEOTIDE SEQUENCE</scope>
    <source>
        <strain evidence="7">DJ126</strain>
    </source>
</reference>
<evidence type="ECO:0000256" key="2">
    <source>
        <dbReference type="ARBA" id="ARBA00022692"/>
    </source>
</evidence>
<feature type="transmembrane region" description="Helical" evidence="5">
    <location>
        <begin position="107"/>
        <end position="128"/>
    </location>
</feature>
<proteinExistence type="predicted"/>
<evidence type="ECO:0000256" key="1">
    <source>
        <dbReference type="ARBA" id="ARBA00004141"/>
    </source>
</evidence>
<dbReference type="AlphaFoldDB" id="A0A9Q5GFP6"/>
<feature type="domain" description="O-antigen ligase-related" evidence="6">
    <location>
        <begin position="192"/>
        <end position="339"/>
    </location>
</feature>
<dbReference type="PANTHER" id="PTHR37422:SF21">
    <property type="entry name" value="EXOQ-LIKE PROTEIN"/>
    <property type="match status" value="1"/>
</dbReference>
<feature type="transmembrane region" description="Helical" evidence="5">
    <location>
        <begin position="60"/>
        <end position="77"/>
    </location>
</feature>
<name>A0A9Q5GFP6_CLOBE</name>
<evidence type="ECO:0000313" key="8">
    <source>
        <dbReference type="Proteomes" id="UP000821656"/>
    </source>
</evidence>
<feature type="transmembrane region" description="Helical" evidence="5">
    <location>
        <begin position="83"/>
        <end position="100"/>
    </location>
</feature>
<protein>
    <recommendedName>
        <fullName evidence="6">O-antigen ligase-related domain-containing protein</fullName>
    </recommendedName>
</protein>
<evidence type="ECO:0000313" key="7">
    <source>
        <dbReference type="EMBL" id="NRV07948.1"/>
    </source>
</evidence>
<comment type="caution">
    <text evidence="7">The sequence shown here is derived from an EMBL/GenBank/DDBJ whole genome shotgun (WGS) entry which is preliminary data.</text>
</comment>
<feature type="transmembrane region" description="Helical" evidence="5">
    <location>
        <begin position="187"/>
        <end position="202"/>
    </location>
</feature>
<feature type="transmembrane region" description="Helical" evidence="5">
    <location>
        <begin position="331"/>
        <end position="355"/>
    </location>
</feature>
<dbReference type="Proteomes" id="UP000821656">
    <property type="component" value="Unassembled WGS sequence"/>
</dbReference>
<dbReference type="InterPro" id="IPR007016">
    <property type="entry name" value="O-antigen_ligase-rel_domated"/>
</dbReference>
<sequence length="409" mass="47823">MKRIELINIFAWLCIIMILSQYMGNNLSFLYDVFIIISLGYLRIMKTKKYNVTIDRSKKIYLIYFFIIILICTIMKFNDLGVILYFLRIMLLSLLCYRTIEIYGEAYIFSFFIGISKMMFILNIISILELVTKNQFLYNHLAAVKAEQVISTTSRLSSVFSHPIVYGNMLVITLAIILTLKNRFNKKYYFISIILIMVNLYYTQSRSSWIACICLIIMMIFLNLLSKKQITIKGILKKFLIVAVVLCSIFAFRQIINEAITNISYRFSFQDGSELSMNQRLGTMNNIMNNLMDNKSRILIGNGINSIHDFMLDHYVQIADFASADNQYLTFIYDLGLMFTIITIIYLFKCIIYSIKYKYERNIVSAAILTVIGVNMFFYEAFTWKIILTFIILALVFDCCNAEDINRKR</sequence>
<feature type="transmembrane region" description="Helical" evidence="5">
    <location>
        <begin position="238"/>
        <end position="256"/>
    </location>
</feature>
<comment type="subcellular location">
    <subcellularLocation>
        <location evidence="1">Membrane</location>
        <topology evidence="1">Multi-pass membrane protein</topology>
    </subcellularLocation>
</comment>